<dbReference type="RefSeq" id="XP_018141945.1">
    <property type="nucleotide sequence ID" value="XM_018285006.1"/>
</dbReference>
<gene>
    <name evidence="10" type="ORF">VFPPC_05887</name>
</gene>
<comment type="similarity">
    <text evidence="2">Belongs to the alkaline ceramidase family.</text>
</comment>
<keyword evidence="11" id="KW-1185">Reference proteome</keyword>
<evidence type="ECO:0000256" key="7">
    <source>
        <dbReference type="PIRSR" id="PIRSR608901-1"/>
    </source>
</evidence>
<feature type="binding site" evidence="7">
    <location>
        <position position="30"/>
    </location>
    <ligand>
        <name>Ca(2+)</name>
        <dbReference type="ChEBI" id="CHEBI:29108"/>
    </ligand>
</feature>
<dbReference type="GeneID" id="28849000"/>
<dbReference type="GO" id="GO:0046514">
    <property type="term" value="P:ceramide catabolic process"/>
    <property type="evidence" value="ECO:0007669"/>
    <property type="project" value="TreeGrafter"/>
</dbReference>
<evidence type="ECO:0000256" key="6">
    <source>
        <dbReference type="ARBA" id="ARBA00023136"/>
    </source>
</evidence>
<evidence type="ECO:0000256" key="3">
    <source>
        <dbReference type="ARBA" id="ARBA00022692"/>
    </source>
</evidence>
<dbReference type="Proteomes" id="UP000078397">
    <property type="component" value="Unassembled WGS sequence"/>
</dbReference>
<feature type="transmembrane region" description="Helical" evidence="9">
    <location>
        <begin position="42"/>
        <end position="60"/>
    </location>
</feature>
<comment type="caution">
    <text evidence="10">The sequence shown here is derived from an EMBL/GenBank/DDBJ whole genome shotgun (WGS) entry which is preliminary data.</text>
</comment>
<evidence type="ECO:0000256" key="8">
    <source>
        <dbReference type="PIRSR" id="PIRSR608901-2"/>
    </source>
</evidence>
<dbReference type="STRING" id="1380566.A0A179FHA1"/>
<evidence type="ECO:0000256" key="4">
    <source>
        <dbReference type="ARBA" id="ARBA00022801"/>
    </source>
</evidence>
<dbReference type="GO" id="GO:0046513">
    <property type="term" value="P:ceramide biosynthetic process"/>
    <property type="evidence" value="ECO:0007669"/>
    <property type="project" value="TreeGrafter"/>
</dbReference>
<evidence type="ECO:0000256" key="9">
    <source>
        <dbReference type="SAM" id="Phobius"/>
    </source>
</evidence>
<dbReference type="Pfam" id="PF05875">
    <property type="entry name" value="Ceramidase"/>
    <property type="match status" value="1"/>
</dbReference>
<proteinExistence type="inferred from homology"/>
<dbReference type="GO" id="GO:0016811">
    <property type="term" value="F:hydrolase activity, acting on carbon-nitrogen (but not peptide) bonds, in linear amides"/>
    <property type="evidence" value="ECO:0007669"/>
    <property type="project" value="InterPro"/>
</dbReference>
<feature type="transmembrane region" description="Helical" evidence="9">
    <location>
        <begin position="150"/>
        <end position="166"/>
    </location>
</feature>
<evidence type="ECO:0000256" key="5">
    <source>
        <dbReference type="ARBA" id="ARBA00022989"/>
    </source>
</evidence>
<feature type="binding site" evidence="8">
    <location>
        <position position="233"/>
    </location>
    <ligand>
        <name>Zn(2+)</name>
        <dbReference type="ChEBI" id="CHEBI:29105"/>
        <note>catalytic</note>
    </ligand>
</feature>
<keyword evidence="6 9" id="KW-0472">Membrane</keyword>
<dbReference type="PANTHER" id="PTHR46187:SF1">
    <property type="entry name" value="ALKALINE PHYTOCERAMIDASE"/>
    <property type="match status" value="1"/>
</dbReference>
<sequence length="265" mass="30247">MGHHNIRFDGDANSLKGAWSPPNSRANFCEEDYALTLYLAEFINSLTNLAYVYFALRYMYGPGSRGILSPNLDAMSISLLVLGIGSFLFHASLRSTLEFADEFSMLGLTWSMLHFTLTVRQSPAKSRFISAILALCFTSFAVFYVRSPRIIYQVVAFVSGVLVIILRSQYLFHWLRPAFPQDRTRDWNVRTWKGIALCVVGYGLWNIDLECCAELRSIRRQVGLPWAWLFELHGWWHVLTAIGASGFMDVAREVREVVKNEKKKA</sequence>
<keyword evidence="5 9" id="KW-1133">Transmembrane helix</keyword>
<keyword evidence="7" id="KW-0106">Calcium</keyword>
<feature type="binding site" evidence="8">
    <location>
        <position position="90"/>
    </location>
    <ligand>
        <name>Zn(2+)</name>
        <dbReference type="ChEBI" id="CHEBI:29105"/>
        <note>catalytic</note>
    </ligand>
</feature>
<evidence type="ECO:0000256" key="1">
    <source>
        <dbReference type="ARBA" id="ARBA00004141"/>
    </source>
</evidence>
<dbReference type="InterPro" id="IPR008901">
    <property type="entry name" value="ACER"/>
</dbReference>
<feature type="binding site" evidence="7">
    <location>
        <position position="41"/>
    </location>
    <ligand>
        <name>Ca(2+)</name>
        <dbReference type="ChEBI" id="CHEBI:29108"/>
    </ligand>
</feature>
<dbReference type="OrthoDB" id="187171at2759"/>
<dbReference type="GO" id="GO:0046872">
    <property type="term" value="F:metal ion binding"/>
    <property type="evidence" value="ECO:0007669"/>
    <property type="project" value="UniProtKB-KW"/>
</dbReference>
<keyword evidence="4" id="KW-0378">Hydrolase</keyword>
<dbReference type="GO" id="GO:0005789">
    <property type="term" value="C:endoplasmic reticulum membrane"/>
    <property type="evidence" value="ECO:0007669"/>
    <property type="project" value="TreeGrafter"/>
</dbReference>
<protein>
    <submittedName>
        <fullName evidence="10">Alkaline ceramidase family protein</fullName>
    </submittedName>
</protein>
<organism evidence="10 11">
    <name type="scientific">Pochonia chlamydosporia 170</name>
    <dbReference type="NCBI Taxonomy" id="1380566"/>
    <lineage>
        <taxon>Eukaryota</taxon>
        <taxon>Fungi</taxon>
        <taxon>Dikarya</taxon>
        <taxon>Ascomycota</taxon>
        <taxon>Pezizomycotina</taxon>
        <taxon>Sordariomycetes</taxon>
        <taxon>Hypocreomycetidae</taxon>
        <taxon>Hypocreales</taxon>
        <taxon>Clavicipitaceae</taxon>
        <taxon>Pochonia</taxon>
    </lineage>
</organism>
<keyword evidence="3 9" id="KW-0812">Transmembrane</keyword>
<feature type="binding site" evidence="8">
    <location>
        <position position="237"/>
    </location>
    <ligand>
        <name>Zn(2+)</name>
        <dbReference type="ChEBI" id="CHEBI:29105"/>
        <note>catalytic</note>
    </ligand>
</feature>
<dbReference type="EMBL" id="LSBJ02000005">
    <property type="protein sequence ID" value="OAQ64631.1"/>
    <property type="molecule type" value="Genomic_DNA"/>
</dbReference>
<comment type="cofactor">
    <cofactor evidence="8">
        <name>Zn(2+)</name>
        <dbReference type="ChEBI" id="CHEBI:29105"/>
    </cofactor>
</comment>
<keyword evidence="8" id="KW-0862">Zinc</keyword>
<reference evidence="10 11" key="1">
    <citation type="journal article" date="2016" name="PLoS Pathog.">
        <title>Biosynthesis of antibiotic leucinostatins in bio-control fungus Purpureocillium lilacinum and their inhibition on phytophthora revealed by genome mining.</title>
        <authorList>
            <person name="Wang G."/>
            <person name="Liu Z."/>
            <person name="Lin R."/>
            <person name="Li E."/>
            <person name="Mao Z."/>
            <person name="Ling J."/>
            <person name="Yang Y."/>
            <person name="Yin W.B."/>
            <person name="Xie B."/>
        </authorList>
    </citation>
    <scope>NUCLEOTIDE SEQUENCE [LARGE SCALE GENOMIC DNA]</scope>
    <source>
        <strain evidence="10">170</strain>
    </source>
</reference>
<comment type="subcellular location">
    <subcellularLocation>
        <location evidence="1">Membrane</location>
        <topology evidence="1">Multi-pass membrane protein</topology>
    </subcellularLocation>
</comment>
<evidence type="ECO:0000313" key="10">
    <source>
        <dbReference type="EMBL" id="OAQ64631.1"/>
    </source>
</evidence>
<feature type="transmembrane region" description="Helical" evidence="9">
    <location>
        <begin position="126"/>
        <end position="144"/>
    </location>
</feature>
<accession>A0A179FHA1</accession>
<name>A0A179FHA1_METCM</name>
<dbReference type="PANTHER" id="PTHR46187">
    <property type="entry name" value="ALKALINE CERAMIDASE 3"/>
    <property type="match status" value="1"/>
</dbReference>
<dbReference type="AlphaFoldDB" id="A0A179FHA1"/>
<evidence type="ECO:0000313" key="11">
    <source>
        <dbReference type="Proteomes" id="UP000078397"/>
    </source>
</evidence>
<feature type="transmembrane region" description="Helical" evidence="9">
    <location>
        <begin position="72"/>
        <end position="91"/>
    </location>
</feature>
<evidence type="ECO:0000256" key="2">
    <source>
        <dbReference type="ARBA" id="ARBA00009780"/>
    </source>
</evidence>
<dbReference type="KEGG" id="pchm:VFPPC_05887"/>
<keyword evidence="7" id="KW-0479">Metal-binding</keyword>